<gene>
    <name evidence="2" type="ORF">WMW72_24900</name>
</gene>
<dbReference type="Proteomes" id="UP001469365">
    <property type="component" value="Unassembled WGS sequence"/>
</dbReference>
<dbReference type="InterPro" id="IPR011330">
    <property type="entry name" value="Glyco_hydro/deAcase_b/a-brl"/>
</dbReference>
<dbReference type="Pfam" id="PF01522">
    <property type="entry name" value="Polysacc_deac_1"/>
    <property type="match status" value="1"/>
</dbReference>
<feature type="domain" description="NodB homology" evidence="1">
    <location>
        <begin position="94"/>
        <end position="289"/>
    </location>
</feature>
<evidence type="ECO:0000259" key="1">
    <source>
        <dbReference type="PROSITE" id="PS51677"/>
    </source>
</evidence>
<dbReference type="CDD" id="cd10944">
    <property type="entry name" value="CE4_SmPgdA_like"/>
    <property type="match status" value="1"/>
</dbReference>
<keyword evidence="2" id="KW-0378">Hydrolase</keyword>
<dbReference type="Gene3D" id="3.20.20.370">
    <property type="entry name" value="Glycoside hydrolase/deacetylase"/>
    <property type="match status" value="1"/>
</dbReference>
<dbReference type="EC" id="3.-.-.-" evidence="2"/>
<protein>
    <submittedName>
        <fullName evidence="2">Polysaccharide deacetylase family protein</fullName>
        <ecNumber evidence="2">3.-.-.-</ecNumber>
    </submittedName>
</protein>
<dbReference type="PROSITE" id="PS51257">
    <property type="entry name" value="PROKAR_LIPOPROTEIN"/>
    <property type="match status" value="1"/>
</dbReference>
<name>A0ABU9DSU6_9BACL</name>
<organism evidence="2 3">
    <name type="scientific">Paenibacillus filicis</name>
    <dbReference type="NCBI Taxonomy" id="669464"/>
    <lineage>
        <taxon>Bacteria</taxon>
        <taxon>Bacillati</taxon>
        <taxon>Bacillota</taxon>
        <taxon>Bacilli</taxon>
        <taxon>Bacillales</taxon>
        <taxon>Paenibacillaceae</taxon>
        <taxon>Paenibacillus</taxon>
    </lineage>
</organism>
<dbReference type="RefSeq" id="WP_341418282.1">
    <property type="nucleotide sequence ID" value="NZ_JBBPCC010000019.1"/>
</dbReference>
<dbReference type="PANTHER" id="PTHR10587:SF125">
    <property type="entry name" value="POLYSACCHARIDE DEACETYLASE YHEN-RELATED"/>
    <property type="match status" value="1"/>
</dbReference>
<proteinExistence type="predicted"/>
<dbReference type="InterPro" id="IPR050248">
    <property type="entry name" value="Polysacc_deacetylase_ArnD"/>
</dbReference>
<sequence length="305" mass="33660">MNRAIRQILRAAVTAAVAIPMLLMGCGSGPSGGHMPVIEDQAGAQSRAVPFVEEERVTTGQTMLAEFGASHYEPQPRESKKQEASQRQVHAETPVAYLTFDDGPSGHTGAILNILREQGVPATFFVIGKEGERHLESYRRIIREGHALGNHTYSHQYSTIYRSVEDFKADAAKLDKLLLHVTGTKPGILRFPGGSNNRLSWRAGGRHIMEKLTREMSDTDIPYFDWNVSSTDAAAAVMSKQAIVDAVKSNSAGKRQIIVLMHDTDPKTTTVQALPDIIAHLKERGYAFRVLDNHAFRCQFLQQPS</sequence>
<evidence type="ECO:0000313" key="2">
    <source>
        <dbReference type="EMBL" id="MEK8131148.1"/>
    </source>
</evidence>
<accession>A0ABU9DSU6</accession>
<comment type="caution">
    <text evidence="2">The sequence shown here is derived from an EMBL/GenBank/DDBJ whole genome shotgun (WGS) entry which is preliminary data.</text>
</comment>
<reference evidence="2 3" key="1">
    <citation type="submission" date="2024-04" db="EMBL/GenBank/DDBJ databases">
        <title>draft genome sequnece of Paenibacillus filicis.</title>
        <authorList>
            <person name="Kim D.-U."/>
        </authorList>
    </citation>
    <scope>NUCLEOTIDE SEQUENCE [LARGE SCALE GENOMIC DNA]</scope>
    <source>
        <strain evidence="2 3">KACC14197</strain>
    </source>
</reference>
<dbReference type="PANTHER" id="PTHR10587">
    <property type="entry name" value="GLYCOSYL TRANSFERASE-RELATED"/>
    <property type="match status" value="1"/>
</dbReference>
<dbReference type="InterPro" id="IPR002509">
    <property type="entry name" value="NODB_dom"/>
</dbReference>
<evidence type="ECO:0000313" key="3">
    <source>
        <dbReference type="Proteomes" id="UP001469365"/>
    </source>
</evidence>
<keyword evidence="3" id="KW-1185">Reference proteome</keyword>
<dbReference type="EMBL" id="JBBPCC010000019">
    <property type="protein sequence ID" value="MEK8131148.1"/>
    <property type="molecule type" value="Genomic_DNA"/>
</dbReference>
<dbReference type="PROSITE" id="PS51677">
    <property type="entry name" value="NODB"/>
    <property type="match status" value="1"/>
</dbReference>
<dbReference type="SUPFAM" id="SSF88713">
    <property type="entry name" value="Glycoside hydrolase/deacetylase"/>
    <property type="match status" value="1"/>
</dbReference>
<dbReference type="GO" id="GO:0016787">
    <property type="term" value="F:hydrolase activity"/>
    <property type="evidence" value="ECO:0007669"/>
    <property type="project" value="UniProtKB-KW"/>
</dbReference>